<keyword evidence="5" id="KW-0539">Nucleus</keyword>
<keyword evidence="3" id="KW-0238">DNA-binding</keyword>
<dbReference type="RefSeq" id="XP_044962564.1">
    <property type="nucleotide sequence ID" value="XM_045106629.1"/>
</dbReference>
<feature type="compositionally biased region" description="Polar residues" evidence="6">
    <location>
        <begin position="202"/>
        <end position="215"/>
    </location>
</feature>
<dbReference type="OrthoDB" id="2021064at2759"/>
<evidence type="ECO:0000256" key="5">
    <source>
        <dbReference type="ARBA" id="ARBA00023242"/>
    </source>
</evidence>
<dbReference type="InterPro" id="IPR036576">
    <property type="entry name" value="WRKY_dom_sf"/>
</dbReference>
<organism evidence="8 9">
    <name type="scientific">Hordeum vulgare subsp. vulgare</name>
    <name type="common">Domesticated barley</name>
    <dbReference type="NCBI Taxonomy" id="112509"/>
    <lineage>
        <taxon>Eukaryota</taxon>
        <taxon>Viridiplantae</taxon>
        <taxon>Streptophyta</taxon>
        <taxon>Embryophyta</taxon>
        <taxon>Tracheophyta</taxon>
        <taxon>Spermatophyta</taxon>
        <taxon>Magnoliopsida</taxon>
        <taxon>Liliopsida</taxon>
        <taxon>Poales</taxon>
        <taxon>Poaceae</taxon>
        <taxon>BOP clade</taxon>
        <taxon>Pooideae</taxon>
        <taxon>Triticodae</taxon>
        <taxon>Triticeae</taxon>
        <taxon>Hordeinae</taxon>
        <taxon>Hordeum</taxon>
    </lineage>
</organism>
<dbReference type="EnsemblPlants" id="HORVU.MOREX.r3.1HG0070890.1">
    <property type="protein sequence ID" value="HORVU.MOREX.r3.1HG0070890.1"/>
    <property type="gene ID" value="HORVU.MOREX.r3.1HG0070890"/>
</dbReference>
<accession>A0A8I6W745</accession>
<proteinExistence type="predicted"/>
<reference evidence="8" key="3">
    <citation type="submission" date="2022-01" db="UniProtKB">
        <authorList>
            <consortium name="EnsemblPlants"/>
        </authorList>
    </citation>
    <scope>IDENTIFICATION</scope>
    <source>
        <strain evidence="8">subsp. vulgare</strain>
    </source>
</reference>
<dbReference type="SMR" id="A0A8I6W745"/>
<keyword evidence="2" id="KW-0805">Transcription regulation</keyword>
<keyword evidence="4" id="KW-0804">Transcription</keyword>
<dbReference type="Pfam" id="PF03106">
    <property type="entry name" value="WRKY"/>
    <property type="match status" value="1"/>
</dbReference>
<dbReference type="GO" id="GO:0000976">
    <property type="term" value="F:transcription cis-regulatory region binding"/>
    <property type="evidence" value="ECO:0000318"/>
    <property type="project" value="GO_Central"/>
</dbReference>
<protein>
    <recommendedName>
        <fullName evidence="7">WRKY domain-containing protein</fullName>
    </recommendedName>
</protein>
<dbReference type="PROSITE" id="PS50811">
    <property type="entry name" value="WRKY"/>
    <property type="match status" value="1"/>
</dbReference>
<reference evidence="9" key="1">
    <citation type="journal article" date="2012" name="Nature">
        <title>A physical, genetic and functional sequence assembly of the barley genome.</title>
        <authorList>
            <consortium name="The International Barley Genome Sequencing Consortium"/>
            <person name="Mayer K.F."/>
            <person name="Waugh R."/>
            <person name="Brown J.W."/>
            <person name="Schulman A."/>
            <person name="Langridge P."/>
            <person name="Platzer M."/>
            <person name="Fincher G.B."/>
            <person name="Muehlbauer G.J."/>
            <person name="Sato K."/>
            <person name="Close T.J."/>
            <person name="Wise R.P."/>
            <person name="Stein N."/>
        </authorList>
    </citation>
    <scope>NUCLEOTIDE SEQUENCE [LARGE SCALE GENOMIC DNA]</scope>
    <source>
        <strain evidence="9">cv. Morex</strain>
    </source>
</reference>
<reference evidence="8" key="2">
    <citation type="submission" date="2020-10" db="EMBL/GenBank/DDBJ databases">
        <authorList>
            <person name="Scholz U."/>
            <person name="Mascher M."/>
            <person name="Fiebig A."/>
        </authorList>
    </citation>
    <scope>NUCLEOTIDE SEQUENCE [LARGE SCALE GENOMIC DNA]</scope>
    <source>
        <strain evidence="8">cv. Morex</strain>
    </source>
</reference>
<gene>
    <name evidence="8" type="primary">LOC123413961</name>
</gene>
<feature type="compositionally biased region" description="Polar residues" evidence="6">
    <location>
        <begin position="222"/>
        <end position="231"/>
    </location>
</feature>
<evidence type="ECO:0000256" key="2">
    <source>
        <dbReference type="ARBA" id="ARBA00023015"/>
    </source>
</evidence>
<evidence type="ECO:0000256" key="1">
    <source>
        <dbReference type="ARBA" id="ARBA00004123"/>
    </source>
</evidence>
<dbReference type="GeneID" id="123413961"/>
<comment type="subcellular location">
    <subcellularLocation>
        <location evidence="1">Nucleus</location>
    </subcellularLocation>
</comment>
<dbReference type="InterPro" id="IPR044810">
    <property type="entry name" value="WRKY_plant"/>
</dbReference>
<evidence type="ECO:0000256" key="4">
    <source>
        <dbReference type="ARBA" id="ARBA00023163"/>
    </source>
</evidence>
<evidence type="ECO:0000256" key="6">
    <source>
        <dbReference type="SAM" id="MobiDB-lite"/>
    </source>
</evidence>
<keyword evidence="9" id="KW-1185">Reference proteome</keyword>
<sequence length="309" mass="32673">MAALVTPGPGGCSTVSELVGQGRDSAAVLEALLRGASSPDHAGIRELAAEILRCCDRALAALHGGDGAVVDVAGGRKRKPGPGGPDNQTRPKRRMRASSGEKAARVERRRTAEDGLIWRKYGQKEIHNSTHPRLYFRCTYKHDSGCPATRQVQQSEDDPSLYVITYFGDHTCCQGDAAGAGLDGDDVKMQPFVINFGSATPSGGSPWLSSSNNTNDGRRSESGTSHSSQAVCSPEEFGVKEAKVESTSESGSQPADPAAAADLSSSADFSCASPAWDPLSGCLGWEHFGDSPFDCDTEFMDFDAIPLFQ</sequence>
<dbReference type="Gramene" id="HORVU.MOREX.r3.1HG0070890.1">
    <property type="protein sequence ID" value="HORVU.MOREX.r3.1HG0070890.1"/>
    <property type="gene ID" value="HORVU.MOREX.r3.1HG0070890"/>
</dbReference>
<dbReference type="InterPro" id="IPR003657">
    <property type="entry name" value="WRKY_dom"/>
</dbReference>
<feature type="region of interest" description="Disordered" evidence="6">
    <location>
        <begin position="71"/>
        <end position="109"/>
    </location>
</feature>
<dbReference type="Gene3D" id="2.20.25.80">
    <property type="entry name" value="WRKY domain"/>
    <property type="match status" value="1"/>
</dbReference>
<feature type="region of interest" description="Disordered" evidence="6">
    <location>
        <begin position="202"/>
        <end position="231"/>
    </location>
</feature>
<dbReference type="GO" id="GO:0006355">
    <property type="term" value="P:regulation of DNA-templated transcription"/>
    <property type="evidence" value="ECO:0000318"/>
    <property type="project" value="GO_Central"/>
</dbReference>
<dbReference type="KEGG" id="hvg:123413961"/>
<name>A0A8I6W745_HORVV</name>
<dbReference type="GO" id="GO:0003700">
    <property type="term" value="F:DNA-binding transcription factor activity"/>
    <property type="evidence" value="ECO:0000318"/>
    <property type="project" value="GO_Central"/>
</dbReference>
<feature type="domain" description="WRKY" evidence="7">
    <location>
        <begin position="113"/>
        <end position="170"/>
    </location>
</feature>
<dbReference type="PANTHER" id="PTHR31282">
    <property type="entry name" value="WRKY TRANSCRIPTION FACTOR 21-RELATED"/>
    <property type="match status" value="1"/>
</dbReference>
<dbReference type="GO" id="GO:0005634">
    <property type="term" value="C:nucleus"/>
    <property type="evidence" value="ECO:0000318"/>
    <property type="project" value="GO_Central"/>
</dbReference>
<dbReference type="SMART" id="SM00774">
    <property type="entry name" value="WRKY"/>
    <property type="match status" value="1"/>
</dbReference>
<dbReference type="Proteomes" id="UP000011116">
    <property type="component" value="Chromosome 1H"/>
</dbReference>
<evidence type="ECO:0000313" key="9">
    <source>
        <dbReference type="Proteomes" id="UP000011116"/>
    </source>
</evidence>
<dbReference type="Gramene" id="HORVU.MOREX.r2.1HG0057170.1">
    <property type="protein sequence ID" value="HORVU.MOREX.r2.1HG0057170.1"/>
    <property type="gene ID" value="HORVU.MOREX.r2.1HG0057170"/>
</dbReference>
<evidence type="ECO:0000313" key="8">
    <source>
        <dbReference type="EnsemblPlants" id="HORVU.MOREX.r3.1HG0070890.1"/>
    </source>
</evidence>
<dbReference type="AlphaFoldDB" id="A0A8I6W745"/>
<evidence type="ECO:0000256" key="3">
    <source>
        <dbReference type="ARBA" id="ARBA00023125"/>
    </source>
</evidence>
<evidence type="ECO:0000259" key="7">
    <source>
        <dbReference type="PROSITE" id="PS50811"/>
    </source>
</evidence>
<dbReference type="SUPFAM" id="SSF118290">
    <property type="entry name" value="WRKY DNA-binding domain"/>
    <property type="match status" value="1"/>
</dbReference>